<feature type="region of interest" description="Disordered" evidence="1">
    <location>
        <begin position="85"/>
        <end position="127"/>
    </location>
</feature>
<evidence type="ECO:0000313" key="3">
    <source>
        <dbReference type="Proteomes" id="UP000821837"/>
    </source>
</evidence>
<protein>
    <submittedName>
        <fullName evidence="2">Uncharacterized protein</fullName>
    </submittedName>
</protein>
<organism evidence="2 3">
    <name type="scientific">Rhipicephalus sanguineus</name>
    <name type="common">Brown dog tick</name>
    <name type="synonym">Ixodes sanguineus</name>
    <dbReference type="NCBI Taxonomy" id="34632"/>
    <lineage>
        <taxon>Eukaryota</taxon>
        <taxon>Metazoa</taxon>
        <taxon>Ecdysozoa</taxon>
        <taxon>Arthropoda</taxon>
        <taxon>Chelicerata</taxon>
        <taxon>Arachnida</taxon>
        <taxon>Acari</taxon>
        <taxon>Parasitiformes</taxon>
        <taxon>Ixodida</taxon>
        <taxon>Ixodoidea</taxon>
        <taxon>Ixodidae</taxon>
        <taxon>Rhipicephalinae</taxon>
        <taxon>Rhipicephalus</taxon>
        <taxon>Rhipicephalus</taxon>
    </lineage>
</organism>
<reference evidence="2" key="1">
    <citation type="journal article" date="2020" name="Cell">
        <title>Large-Scale Comparative Analyses of Tick Genomes Elucidate Their Genetic Diversity and Vector Capacities.</title>
        <authorList>
            <consortium name="Tick Genome and Microbiome Consortium (TIGMIC)"/>
            <person name="Jia N."/>
            <person name="Wang J."/>
            <person name="Shi W."/>
            <person name="Du L."/>
            <person name="Sun Y."/>
            <person name="Zhan W."/>
            <person name="Jiang J.F."/>
            <person name="Wang Q."/>
            <person name="Zhang B."/>
            <person name="Ji P."/>
            <person name="Bell-Sakyi L."/>
            <person name="Cui X.M."/>
            <person name="Yuan T.T."/>
            <person name="Jiang B.G."/>
            <person name="Yang W.F."/>
            <person name="Lam T.T."/>
            <person name="Chang Q.C."/>
            <person name="Ding S.J."/>
            <person name="Wang X.J."/>
            <person name="Zhu J.G."/>
            <person name="Ruan X.D."/>
            <person name="Zhao L."/>
            <person name="Wei J.T."/>
            <person name="Ye R.Z."/>
            <person name="Que T.C."/>
            <person name="Du C.H."/>
            <person name="Zhou Y.H."/>
            <person name="Cheng J.X."/>
            <person name="Dai P.F."/>
            <person name="Guo W.B."/>
            <person name="Han X.H."/>
            <person name="Huang E.J."/>
            <person name="Li L.F."/>
            <person name="Wei W."/>
            <person name="Gao Y.C."/>
            <person name="Liu J.Z."/>
            <person name="Shao H.Z."/>
            <person name="Wang X."/>
            <person name="Wang C.C."/>
            <person name="Yang T.C."/>
            <person name="Huo Q.B."/>
            <person name="Li W."/>
            <person name="Chen H.Y."/>
            <person name="Chen S.E."/>
            <person name="Zhou L.G."/>
            <person name="Ni X.B."/>
            <person name="Tian J.H."/>
            <person name="Sheng Y."/>
            <person name="Liu T."/>
            <person name="Pan Y.S."/>
            <person name="Xia L.Y."/>
            <person name="Li J."/>
            <person name="Zhao F."/>
            <person name="Cao W.C."/>
        </authorList>
    </citation>
    <scope>NUCLEOTIDE SEQUENCE</scope>
    <source>
        <strain evidence="2">Rsan-2018</strain>
    </source>
</reference>
<dbReference type="Gene3D" id="1.10.510.10">
    <property type="entry name" value="Transferase(Phosphotransferase) domain 1"/>
    <property type="match status" value="1"/>
</dbReference>
<accession>A0A9D4TBV4</accession>
<dbReference type="VEuPathDB" id="VectorBase:RSAN_050909"/>
<dbReference type="AlphaFoldDB" id="A0A9D4TBV4"/>
<feature type="compositionally biased region" description="Acidic residues" evidence="1">
    <location>
        <begin position="92"/>
        <end position="106"/>
    </location>
</feature>
<dbReference type="Proteomes" id="UP000821837">
    <property type="component" value="Chromosome 1"/>
</dbReference>
<proteinExistence type="predicted"/>
<evidence type="ECO:0000313" key="2">
    <source>
        <dbReference type="EMBL" id="KAH7984528.1"/>
    </source>
</evidence>
<reference evidence="2" key="2">
    <citation type="submission" date="2021-09" db="EMBL/GenBank/DDBJ databases">
        <authorList>
            <person name="Jia N."/>
            <person name="Wang J."/>
            <person name="Shi W."/>
            <person name="Du L."/>
            <person name="Sun Y."/>
            <person name="Zhan W."/>
            <person name="Jiang J."/>
            <person name="Wang Q."/>
            <person name="Zhang B."/>
            <person name="Ji P."/>
            <person name="Sakyi L.B."/>
            <person name="Cui X."/>
            <person name="Yuan T."/>
            <person name="Jiang B."/>
            <person name="Yang W."/>
            <person name="Lam T.T.-Y."/>
            <person name="Chang Q."/>
            <person name="Ding S."/>
            <person name="Wang X."/>
            <person name="Zhu J."/>
            <person name="Ruan X."/>
            <person name="Zhao L."/>
            <person name="Wei J."/>
            <person name="Que T."/>
            <person name="Du C."/>
            <person name="Cheng J."/>
            <person name="Dai P."/>
            <person name="Han X."/>
            <person name="Huang E."/>
            <person name="Gao Y."/>
            <person name="Liu J."/>
            <person name="Shao H."/>
            <person name="Ye R."/>
            <person name="Li L."/>
            <person name="Wei W."/>
            <person name="Wang X."/>
            <person name="Wang C."/>
            <person name="Huo Q."/>
            <person name="Li W."/>
            <person name="Guo W."/>
            <person name="Chen H."/>
            <person name="Chen S."/>
            <person name="Zhou L."/>
            <person name="Zhou L."/>
            <person name="Ni X."/>
            <person name="Tian J."/>
            <person name="Zhou Y."/>
            <person name="Sheng Y."/>
            <person name="Liu T."/>
            <person name="Pan Y."/>
            <person name="Xia L."/>
            <person name="Li J."/>
            <person name="Zhao F."/>
            <person name="Cao W."/>
        </authorList>
    </citation>
    <scope>NUCLEOTIDE SEQUENCE</scope>
    <source>
        <strain evidence="2">Rsan-2018</strain>
        <tissue evidence="2">Larvae</tissue>
    </source>
</reference>
<sequence>MVRFRRSWPHEHQGLDYGFVDISRFEGDLREIFHRQSKTLPLKTVFSLGMRGIDVLEYVPSYEYIHARANTKAPTLLLGFGKGNENKLGPECVDDDESPFDSTEDSMDSKGQALCFPHSSISNESVE</sequence>
<name>A0A9D4TBV4_RHISA</name>
<dbReference type="EMBL" id="JABSTV010001245">
    <property type="protein sequence ID" value="KAH7984528.1"/>
    <property type="molecule type" value="Genomic_DNA"/>
</dbReference>
<evidence type="ECO:0000256" key="1">
    <source>
        <dbReference type="SAM" id="MobiDB-lite"/>
    </source>
</evidence>
<keyword evidence="3" id="KW-1185">Reference proteome</keyword>
<comment type="caution">
    <text evidence="2">The sequence shown here is derived from an EMBL/GenBank/DDBJ whole genome shotgun (WGS) entry which is preliminary data.</text>
</comment>
<gene>
    <name evidence="2" type="ORF">HPB52_022226</name>
</gene>